<dbReference type="PANTHER" id="PTHR33434:SF4">
    <property type="entry name" value="PHOSPHATASE PROTEIN"/>
    <property type="match status" value="1"/>
</dbReference>
<evidence type="ECO:0000313" key="2">
    <source>
        <dbReference type="Proteomes" id="UP000244754"/>
    </source>
</evidence>
<dbReference type="Pfam" id="PF13684">
    <property type="entry name" value="FakA-like_C"/>
    <property type="match status" value="1"/>
</dbReference>
<dbReference type="KEGG" id="clia:C3E79_04935"/>
<organism evidence="1 2">
    <name type="scientific">Corynebacterium liangguodongii</name>
    <dbReference type="NCBI Taxonomy" id="2079535"/>
    <lineage>
        <taxon>Bacteria</taxon>
        <taxon>Bacillati</taxon>
        <taxon>Actinomycetota</taxon>
        <taxon>Actinomycetes</taxon>
        <taxon>Mycobacteriales</taxon>
        <taxon>Corynebacteriaceae</taxon>
        <taxon>Corynebacterium</taxon>
    </lineage>
</organism>
<accession>A0A2S0WDU8</accession>
<dbReference type="EMBL" id="CP026948">
    <property type="protein sequence ID" value="AWB83904.1"/>
    <property type="molecule type" value="Genomic_DNA"/>
</dbReference>
<dbReference type="OrthoDB" id="9760324at2"/>
<reference evidence="2" key="1">
    <citation type="submission" date="2018-01" db="EMBL/GenBank/DDBJ databases">
        <authorList>
            <person name="Li J."/>
        </authorList>
    </citation>
    <scope>NUCLEOTIDE SEQUENCE [LARGE SCALE GENOMIC DNA]</scope>
    <source>
        <strain evidence="2">2184</strain>
    </source>
</reference>
<dbReference type="InterPro" id="IPR050270">
    <property type="entry name" value="DegV_domain_contain"/>
</dbReference>
<proteinExistence type="predicted"/>
<dbReference type="GO" id="GO:0004371">
    <property type="term" value="F:glycerone kinase activity"/>
    <property type="evidence" value="ECO:0007669"/>
    <property type="project" value="InterPro"/>
</dbReference>
<dbReference type="RefSeq" id="WP_108403913.1">
    <property type="nucleotide sequence ID" value="NZ_CP026948.1"/>
</dbReference>
<dbReference type="Proteomes" id="UP000244754">
    <property type="component" value="Chromosome"/>
</dbReference>
<dbReference type="AlphaFoldDB" id="A0A2S0WDU8"/>
<keyword evidence="2" id="KW-1185">Reference proteome</keyword>
<dbReference type="Pfam" id="PF02734">
    <property type="entry name" value="Dak2"/>
    <property type="match status" value="1"/>
</dbReference>
<keyword evidence="1" id="KW-0418">Kinase</keyword>
<dbReference type="InterPro" id="IPR036117">
    <property type="entry name" value="DhaL_dom_sf"/>
</dbReference>
<dbReference type="SMART" id="SM01121">
    <property type="entry name" value="Dak1_2"/>
    <property type="match status" value="1"/>
</dbReference>
<gene>
    <name evidence="1" type="ORF">C3E79_04935</name>
</gene>
<dbReference type="InterPro" id="IPR033470">
    <property type="entry name" value="FakA-like_C"/>
</dbReference>
<dbReference type="GO" id="GO:0006071">
    <property type="term" value="P:glycerol metabolic process"/>
    <property type="evidence" value="ECO:0007669"/>
    <property type="project" value="InterPro"/>
</dbReference>
<dbReference type="Gene3D" id="1.25.40.340">
    <property type="match status" value="1"/>
</dbReference>
<name>A0A2S0WDU8_9CORY</name>
<evidence type="ECO:0000313" key="1">
    <source>
        <dbReference type="EMBL" id="AWB83904.1"/>
    </source>
</evidence>
<dbReference type="SUPFAM" id="SSF101473">
    <property type="entry name" value="DhaL-like"/>
    <property type="match status" value="1"/>
</dbReference>
<dbReference type="Pfam" id="PF21645">
    <property type="entry name" value="FakA-like_M"/>
    <property type="match status" value="1"/>
</dbReference>
<dbReference type="PROSITE" id="PS51480">
    <property type="entry name" value="DHAL"/>
    <property type="match status" value="1"/>
</dbReference>
<dbReference type="PANTHER" id="PTHR33434">
    <property type="entry name" value="DEGV DOMAIN-CONTAINING PROTEIN DR_1986-RELATED"/>
    <property type="match status" value="1"/>
</dbReference>
<dbReference type="InterPro" id="IPR004007">
    <property type="entry name" value="DhaL_dom"/>
</dbReference>
<keyword evidence="1" id="KW-0808">Transferase</keyword>
<dbReference type="InterPro" id="IPR048394">
    <property type="entry name" value="FakA-like_M"/>
</dbReference>
<dbReference type="SMART" id="SM01120">
    <property type="entry name" value="Dak2"/>
    <property type="match status" value="1"/>
</dbReference>
<protein>
    <submittedName>
        <fullName evidence="1">Kinase</fullName>
    </submittedName>
</protein>
<sequence length="502" mass="50321">MANPPAFDGPRLLSWAQRSAAELERRRVEINQLNVFPVPDSDTGSNMAHTMAAAVRQAAELAPGASAAEVAEALAVGSMRGARGNSGVVLSQVIRGVAQSVGEAPLGGEAVAEALTSAVDFVDRAIAEPVEGTVVTVLRAAAEAAGAARSLGLEAVAAAASDAAREALARTPSQLPALREAGVVDAGGTGLAILLEQLVNEIAGRGGAVPVPLPDEDGQPAPYLEVMFFFDGHLDALEATLRELGGDSIAVARASETSGRVHVHSRRAGAVIEAAFAAGQVSGLRLEVLPDDDPAAGAGEAAPRRIIVALAPPGSVAEIFREAGALAVDAGEDPAGAVLEAIAGSRAREVIVLPNGLMGAEEIAEVERRAGVEPGALSVAPTVRLVNGIAALSVYEPEQPLASAAYTMAEAAGAMRTAVVQRTNGGISVATAAGVSVEGGSAAEVIALACERLLGQGGELVSILFDPDQVAAAEIAALGQPAAELRAHPADGLGVIAEIGVE</sequence>